<dbReference type="SUPFAM" id="SSF51556">
    <property type="entry name" value="Metallo-dependent hydrolases"/>
    <property type="match status" value="1"/>
</dbReference>
<gene>
    <name evidence="3" type="ordered locus">Btus_0923</name>
</gene>
<dbReference type="eggNOG" id="COG0402">
    <property type="taxonomic scope" value="Bacteria"/>
</dbReference>
<keyword evidence="1" id="KW-0378">Hydrolase</keyword>
<dbReference type="CDD" id="cd01298">
    <property type="entry name" value="ATZ_TRZ_like"/>
    <property type="match status" value="1"/>
</dbReference>
<keyword evidence="4" id="KW-1185">Reference proteome</keyword>
<accession>D5WW32</accession>
<dbReference type="InterPro" id="IPR011059">
    <property type="entry name" value="Metal-dep_hydrolase_composite"/>
</dbReference>
<dbReference type="InterPro" id="IPR032466">
    <property type="entry name" value="Metal_Hydrolase"/>
</dbReference>
<protein>
    <submittedName>
        <fullName evidence="3">Amidohydrolase</fullName>
    </submittedName>
</protein>
<reference evidence="3 4" key="1">
    <citation type="journal article" date="2011" name="Stand. Genomic Sci.">
        <title>Complete genome sequence of the thermophilic, hydrogen-oxidizing Bacillus tusciae type strain (T2) and reclassification in the new genus, Kyrpidia gen. nov. as Kyrpidia tusciae comb. nov. and emendation of the family Alicyclobacillaceae da Costa and Rainey, 2010.</title>
        <authorList>
            <person name="Klenk H.P."/>
            <person name="Lapidus A."/>
            <person name="Chertkov O."/>
            <person name="Copeland A."/>
            <person name="Del Rio T.G."/>
            <person name="Nolan M."/>
            <person name="Lucas S."/>
            <person name="Chen F."/>
            <person name="Tice H."/>
            <person name="Cheng J.F."/>
            <person name="Han C."/>
            <person name="Bruce D."/>
            <person name="Goodwin L."/>
            <person name="Pitluck S."/>
            <person name="Pati A."/>
            <person name="Ivanova N."/>
            <person name="Mavromatis K."/>
            <person name="Daum C."/>
            <person name="Chen A."/>
            <person name="Palaniappan K."/>
            <person name="Chang Y.J."/>
            <person name="Land M."/>
            <person name="Hauser L."/>
            <person name="Jeffries C.D."/>
            <person name="Detter J.C."/>
            <person name="Rohde M."/>
            <person name="Abt B."/>
            <person name="Pukall R."/>
            <person name="Goker M."/>
            <person name="Bristow J."/>
            <person name="Markowitz V."/>
            <person name="Hugenholtz P."/>
            <person name="Eisen J.A."/>
        </authorList>
    </citation>
    <scope>NUCLEOTIDE SEQUENCE [LARGE SCALE GENOMIC DNA]</scope>
    <source>
        <strain evidence="3 4">DSM 2912</strain>
    </source>
</reference>
<dbReference type="AlphaFoldDB" id="D5WW32"/>
<dbReference type="GO" id="GO:0016810">
    <property type="term" value="F:hydrolase activity, acting on carbon-nitrogen (but not peptide) bonds"/>
    <property type="evidence" value="ECO:0007669"/>
    <property type="project" value="InterPro"/>
</dbReference>
<dbReference type="Gene3D" id="2.30.40.10">
    <property type="entry name" value="Urease, subunit C, domain 1"/>
    <property type="match status" value="1"/>
</dbReference>
<dbReference type="PANTHER" id="PTHR43794:SF11">
    <property type="entry name" value="AMIDOHYDROLASE-RELATED DOMAIN-CONTAINING PROTEIN"/>
    <property type="match status" value="1"/>
</dbReference>
<dbReference type="EMBL" id="CP002017">
    <property type="protein sequence ID" value="ADG05664.1"/>
    <property type="molecule type" value="Genomic_DNA"/>
</dbReference>
<dbReference type="KEGG" id="bts:Btus_0923"/>
<dbReference type="HOGENOM" id="CLU_012358_2_1_9"/>
<dbReference type="InterPro" id="IPR006680">
    <property type="entry name" value="Amidohydro-rel"/>
</dbReference>
<evidence type="ECO:0000313" key="4">
    <source>
        <dbReference type="Proteomes" id="UP000002368"/>
    </source>
</evidence>
<name>D5WW32_KYRT2</name>
<proteinExistence type="predicted"/>
<evidence type="ECO:0000259" key="2">
    <source>
        <dbReference type="Pfam" id="PF01979"/>
    </source>
</evidence>
<dbReference type="STRING" id="562970.Btus_0923"/>
<feature type="domain" description="Amidohydrolase-related" evidence="2">
    <location>
        <begin position="55"/>
        <end position="412"/>
    </location>
</feature>
<evidence type="ECO:0000313" key="3">
    <source>
        <dbReference type="EMBL" id="ADG05664.1"/>
    </source>
</evidence>
<dbReference type="PANTHER" id="PTHR43794">
    <property type="entry name" value="AMINOHYDROLASE SSNA-RELATED"/>
    <property type="match status" value="1"/>
</dbReference>
<dbReference type="RefSeq" id="WP_013074955.1">
    <property type="nucleotide sequence ID" value="NC_014098.1"/>
</dbReference>
<dbReference type="Gene3D" id="3.20.20.140">
    <property type="entry name" value="Metal-dependent hydrolases"/>
    <property type="match status" value="1"/>
</dbReference>
<dbReference type="Proteomes" id="UP000002368">
    <property type="component" value="Chromosome"/>
</dbReference>
<organism evidence="3 4">
    <name type="scientific">Kyrpidia tusciae (strain DSM 2912 / NBRC 15312 / T2)</name>
    <name type="common">Bacillus tusciae</name>
    <dbReference type="NCBI Taxonomy" id="562970"/>
    <lineage>
        <taxon>Bacteria</taxon>
        <taxon>Bacillati</taxon>
        <taxon>Bacillota</taxon>
        <taxon>Bacilli</taxon>
        <taxon>Bacillales</taxon>
        <taxon>Alicyclobacillaceae</taxon>
        <taxon>Kyrpidia</taxon>
    </lineage>
</organism>
<dbReference type="SUPFAM" id="SSF51338">
    <property type="entry name" value="Composite domain of metallo-dependent hydrolases"/>
    <property type="match status" value="1"/>
</dbReference>
<dbReference type="Pfam" id="PF01979">
    <property type="entry name" value="Amidohydro_1"/>
    <property type="match status" value="1"/>
</dbReference>
<dbReference type="InterPro" id="IPR050287">
    <property type="entry name" value="MTA/SAH_deaminase"/>
</dbReference>
<evidence type="ECO:0000256" key="1">
    <source>
        <dbReference type="ARBA" id="ARBA00022801"/>
    </source>
</evidence>
<sequence>MRRLYCPMMVYTRGRFWTEAAVLVENGVIQEVAPRIELEPWVDARERVDWSDLLLVPGTVNAHNHSFQSLLRGIAVDVPFLQWRDEALYRFSPHLDPEAIYYGALLAFGEMMRYGVTTVCDFFYVHQDGLECDEAVIRAAGDLGIRLVLARTLYDWPGAPAGYREPVDRAVARTRHLAAKYQGNPLVRVIPAPHSLHGASPEMVVAGHRLAEELECRFHIHVSEEPFEVEQVQAEHGLRPVELLDRLGVLDDKLVAIHAVWLDDGEIARMGEKGAHLVYCPSSNMFLADGVTKIPQLVKAGVSVALGTDGACSNNRTSVFEEMRMTALLQKVSTLDAAAVSAKQAFSMGTEVGGEVLELPVGRIEPGYAADFVGIDPGDWSMQPFHAGTDVVAQIVYAMQPQAIRRVVIAGEERVRDGSIAGLSREDVVMNVSAVMDRLHRLASKKTNT</sequence>